<evidence type="ECO:0000313" key="1">
    <source>
        <dbReference type="EMBL" id="KGB32863.1"/>
    </source>
</evidence>
<gene>
    <name evidence="1" type="ORF">MS3_01012</name>
</gene>
<organism evidence="1">
    <name type="scientific">Schistosoma haematobium</name>
    <name type="common">Blood fluke</name>
    <dbReference type="NCBI Taxonomy" id="6185"/>
    <lineage>
        <taxon>Eukaryota</taxon>
        <taxon>Metazoa</taxon>
        <taxon>Spiralia</taxon>
        <taxon>Lophotrochozoa</taxon>
        <taxon>Platyhelminthes</taxon>
        <taxon>Trematoda</taxon>
        <taxon>Digenea</taxon>
        <taxon>Strigeidida</taxon>
        <taxon>Schistosomatoidea</taxon>
        <taxon>Schistosomatidae</taxon>
        <taxon>Schistosoma</taxon>
    </lineage>
</organism>
<feature type="non-terminal residue" evidence="1">
    <location>
        <position position="43"/>
    </location>
</feature>
<accession>A0A095BV89</accession>
<name>A0A095BV89_SCHHA</name>
<reference evidence="1" key="1">
    <citation type="journal article" date="2012" name="Nat. Genet.">
        <title>Whole-genome sequence of Schistosoma haematobium.</title>
        <authorList>
            <person name="Young N.D."/>
            <person name="Jex A.R."/>
            <person name="Li B."/>
            <person name="Liu S."/>
            <person name="Yang L."/>
            <person name="Xiong Z."/>
            <person name="Li Y."/>
            <person name="Cantacessi C."/>
            <person name="Hall R.S."/>
            <person name="Xu X."/>
            <person name="Chen F."/>
            <person name="Wu X."/>
            <person name="Zerlotini A."/>
            <person name="Oliveira G."/>
            <person name="Hofmann A."/>
            <person name="Zhang G."/>
            <person name="Fang X."/>
            <person name="Kang Y."/>
            <person name="Campbell B.E."/>
            <person name="Loukas A."/>
            <person name="Ranganathan S."/>
            <person name="Rollinson D."/>
            <person name="Rinaldi G."/>
            <person name="Brindley P.J."/>
            <person name="Yang H."/>
            <person name="Wang J."/>
            <person name="Wang J."/>
            <person name="Gasser R.B."/>
        </authorList>
    </citation>
    <scope>NUCLEOTIDE SEQUENCE [LARGE SCALE GENOMIC DNA]</scope>
</reference>
<dbReference type="EMBL" id="KL250520">
    <property type="protein sequence ID" value="KGB32863.1"/>
    <property type="molecule type" value="Genomic_DNA"/>
</dbReference>
<proteinExistence type="predicted"/>
<dbReference type="AlphaFoldDB" id="A0A095BV89"/>
<protein>
    <submittedName>
        <fullName evidence="1">Uncharacterized protein</fullName>
    </submittedName>
</protein>
<feature type="non-terminal residue" evidence="1">
    <location>
        <position position="1"/>
    </location>
</feature>
<sequence>RNQFKEIMGLYSRYLPASCDHREYKAEIRSALRVQHINENQKA</sequence>